<evidence type="ECO:0000259" key="3">
    <source>
        <dbReference type="PROSITE" id="PS50213"/>
    </source>
</evidence>
<dbReference type="PANTHER" id="PTHR10900:SF122">
    <property type="entry name" value="FAS1 DOMAIN-CONTAINING PROTEIN"/>
    <property type="match status" value="1"/>
</dbReference>
<evidence type="ECO:0000256" key="2">
    <source>
        <dbReference type="SAM" id="SignalP"/>
    </source>
</evidence>
<dbReference type="Proteomes" id="UP000029665">
    <property type="component" value="Unassembled WGS sequence"/>
</dbReference>
<dbReference type="PANTHER" id="PTHR10900">
    <property type="entry name" value="PERIOSTIN-RELATED"/>
    <property type="match status" value="1"/>
</dbReference>
<feature type="domain" description="FAS1" evidence="3">
    <location>
        <begin position="318"/>
        <end position="399"/>
    </location>
</feature>
<reference evidence="4" key="1">
    <citation type="submission" date="2014-01" db="EMBL/GenBank/DDBJ databases">
        <title>The genome of the white-rot fungus Pycnoporus cinnabarinus: a basidiomycete model with a versatile arsenal for lignocellulosic biomass breakdown.</title>
        <authorList>
            <person name="Levasseur A."/>
            <person name="Lomascolo A."/>
            <person name="Ruiz-Duenas F.J."/>
            <person name="Uzan E."/>
            <person name="Piumi F."/>
            <person name="Kues U."/>
            <person name="Ram A.F.J."/>
            <person name="Murat C."/>
            <person name="Haon M."/>
            <person name="Benoit I."/>
            <person name="Arfi Y."/>
            <person name="Chevret D."/>
            <person name="Drula E."/>
            <person name="Kwon M.J."/>
            <person name="Gouret P."/>
            <person name="Lesage-Meessen L."/>
            <person name="Lombard V."/>
            <person name="Mariette J."/>
            <person name="Noirot C."/>
            <person name="Park J."/>
            <person name="Patyshakuliyeva A."/>
            <person name="Wieneger R.A.B."/>
            <person name="Wosten H.A.B."/>
            <person name="Martin F."/>
            <person name="Coutinho P.M."/>
            <person name="de Vries R."/>
            <person name="Martinez A.T."/>
            <person name="Klopp C."/>
            <person name="Pontarotti P."/>
            <person name="Henrissat B."/>
            <person name="Record E."/>
        </authorList>
    </citation>
    <scope>NUCLEOTIDE SEQUENCE [LARGE SCALE GENOMIC DNA]</scope>
    <source>
        <strain evidence="4">BRFM137</strain>
    </source>
</reference>
<feature type="compositionally biased region" description="Pro residues" evidence="1">
    <location>
        <begin position="76"/>
        <end position="116"/>
    </location>
</feature>
<proteinExistence type="predicted"/>
<dbReference type="PROSITE" id="PS50213">
    <property type="entry name" value="FAS1"/>
    <property type="match status" value="2"/>
</dbReference>
<dbReference type="Pfam" id="PF02469">
    <property type="entry name" value="Fasciclin"/>
    <property type="match status" value="2"/>
</dbReference>
<feature type="signal peptide" evidence="2">
    <location>
        <begin position="1"/>
        <end position="17"/>
    </location>
</feature>
<feature type="domain" description="FAS1" evidence="3">
    <location>
        <begin position="121"/>
        <end position="305"/>
    </location>
</feature>
<keyword evidence="2" id="KW-0732">Signal</keyword>
<feature type="region of interest" description="Disordered" evidence="1">
    <location>
        <begin position="546"/>
        <end position="572"/>
    </location>
</feature>
<dbReference type="OrthoDB" id="7700931at2759"/>
<dbReference type="GO" id="GO:0016236">
    <property type="term" value="P:macroautophagy"/>
    <property type="evidence" value="ECO:0007669"/>
    <property type="project" value="TreeGrafter"/>
</dbReference>
<comment type="caution">
    <text evidence="4">The sequence shown here is derived from an EMBL/GenBank/DDBJ whole genome shotgun (WGS) entry which is preliminary data.</text>
</comment>
<accession>A0A060SJQ6</accession>
<evidence type="ECO:0000256" key="1">
    <source>
        <dbReference type="SAM" id="MobiDB-lite"/>
    </source>
</evidence>
<dbReference type="STRING" id="5643.A0A060SJQ6"/>
<dbReference type="HOGENOM" id="CLU_026509_0_0_1"/>
<dbReference type="InterPro" id="IPR000782">
    <property type="entry name" value="FAS1_domain"/>
</dbReference>
<feature type="chain" id="PRO_5001587188" description="FAS1 domain-containing protein" evidence="2">
    <location>
        <begin position="18"/>
        <end position="738"/>
    </location>
</feature>
<dbReference type="InterPro" id="IPR036378">
    <property type="entry name" value="FAS1_dom_sf"/>
</dbReference>
<dbReference type="Gene3D" id="2.30.180.10">
    <property type="entry name" value="FAS1 domain"/>
    <property type="match status" value="2"/>
</dbReference>
<dbReference type="GO" id="GO:0005615">
    <property type="term" value="C:extracellular space"/>
    <property type="evidence" value="ECO:0007669"/>
    <property type="project" value="TreeGrafter"/>
</dbReference>
<protein>
    <recommendedName>
        <fullName evidence="3">FAS1 domain-containing protein</fullName>
    </recommendedName>
</protein>
<dbReference type="GO" id="GO:0000329">
    <property type="term" value="C:fungal-type vacuole membrane"/>
    <property type="evidence" value="ECO:0007669"/>
    <property type="project" value="TreeGrafter"/>
</dbReference>
<dbReference type="OMA" id="PFEHGPH"/>
<organism evidence="4 5">
    <name type="scientific">Pycnoporus cinnabarinus</name>
    <name type="common">Cinnabar-red polypore</name>
    <name type="synonym">Trametes cinnabarina</name>
    <dbReference type="NCBI Taxonomy" id="5643"/>
    <lineage>
        <taxon>Eukaryota</taxon>
        <taxon>Fungi</taxon>
        <taxon>Dikarya</taxon>
        <taxon>Basidiomycota</taxon>
        <taxon>Agaricomycotina</taxon>
        <taxon>Agaricomycetes</taxon>
        <taxon>Polyporales</taxon>
        <taxon>Polyporaceae</taxon>
        <taxon>Trametes</taxon>
    </lineage>
</organism>
<gene>
    <name evidence="4" type="ORF">BN946_scf184593.g9</name>
</gene>
<dbReference type="AlphaFoldDB" id="A0A060SJQ6"/>
<evidence type="ECO:0000313" key="5">
    <source>
        <dbReference type="Proteomes" id="UP000029665"/>
    </source>
</evidence>
<keyword evidence="5" id="KW-1185">Reference proteome</keyword>
<feature type="region of interest" description="Disordered" evidence="1">
    <location>
        <begin position="70"/>
        <end position="120"/>
    </location>
</feature>
<sequence>MLLSHAVLAVVYGGLLAAAYPGPGGAGANKAFDEDFEAWDHDRGYTQENAAREDGSWKWIPSAPQMVMGTQVPYGLHPPPHHVPAEPPQAPPYPPVPEPPETGPVPPPPHTHPGHPPDASTLTIYQYLESNPSFSRLFKLVNYTEEITSLLNDTSAKLTFFALPDWSFPHRPRPHHPHKDSHTCTDSDDEILDILSAAEGIVDLRSDKTDKDKKEIIKAILKAVFKYETLPAAYIASELASNVTYATSLTLPDGSLDGEPLRVRIGTHPSLFPFPTGVNVNVISHIVHPDIKTANGIVHVVNKAIIPPPSIFQLAFLLPDSISTLTSALQRVGLTDAVEWHEVPSSEGKHTVEGSPAVTVFAPTNKAFSRLPTRLQHFLFSPFGEKVLKKLLQFHIVPELVLHADYIHNASDSDVHRRGWEDEDAFDVYANIDQSNDAGFMSECQGQRERFHGLEGPRGQSPGYEAWGSSAPPYGPQSCEFERPHPIPPQSPHHGPWHMPPPPPAGGQYWGSAYYGHGYAEHPPHFSSPPFRPSFEHGPQVPPHFPLPPPHHGAHHEEPHFPPSPFEHPRGPYYGPHSLLRPPPPFHPPFEHGPLPPPHFPPHRPSFQPQTRCRCSANEGHHGIPRPKVVYTRNTTHPTLLANHAVNVVVVQYEVPFLSPGKHAPTYRTGTFAHGNYVRVSDIPTRNGALHIVDQLLNPRKKSLPPPHEPGQSFGVFEGPEDQWAGWENWLIEWANEE</sequence>
<dbReference type="SMART" id="SM00554">
    <property type="entry name" value="FAS1"/>
    <property type="match status" value="2"/>
</dbReference>
<dbReference type="SUPFAM" id="SSF82153">
    <property type="entry name" value="FAS1 domain"/>
    <property type="match status" value="2"/>
</dbReference>
<name>A0A060SJQ6_PYCCI</name>
<dbReference type="InterPro" id="IPR050904">
    <property type="entry name" value="Adhesion/Biosynth-related"/>
</dbReference>
<dbReference type="EMBL" id="CCBP010000209">
    <property type="protein sequence ID" value="CDO74727.1"/>
    <property type="molecule type" value="Genomic_DNA"/>
</dbReference>
<evidence type="ECO:0000313" key="4">
    <source>
        <dbReference type="EMBL" id="CDO74727.1"/>
    </source>
</evidence>